<comment type="caution">
    <text evidence="2">The sequence shown here is derived from an EMBL/GenBank/DDBJ whole genome shotgun (WGS) entry which is preliminary data.</text>
</comment>
<dbReference type="InterPro" id="IPR013103">
    <property type="entry name" value="RVT_2"/>
</dbReference>
<name>A0ABQ5DX52_9ASTR</name>
<sequence length="72" mass="8302">MDIKTVFLNGELKEEVYVSQPEGIVDQDNPLNVYKLKKALYGDVLSWIRCMEELGYAVLGIENVRFLVNSRH</sequence>
<dbReference type="Pfam" id="PF07727">
    <property type="entry name" value="RVT_2"/>
    <property type="match status" value="1"/>
</dbReference>
<accession>A0ABQ5DX52</accession>
<gene>
    <name evidence="2" type="ORF">Tco_0952466</name>
</gene>
<evidence type="ECO:0000259" key="1">
    <source>
        <dbReference type="Pfam" id="PF07727"/>
    </source>
</evidence>
<proteinExistence type="predicted"/>
<evidence type="ECO:0000313" key="2">
    <source>
        <dbReference type="EMBL" id="GJT43751.1"/>
    </source>
</evidence>
<feature type="domain" description="Reverse transcriptase Ty1/copia-type" evidence="1">
    <location>
        <begin position="1"/>
        <end position="42"/>
    </location>
</feature>
<evidence type="ECO:0000313" key="3">
    <source>
        <dbReference type="Proteomes" id="UP001151760"/>
    </source>
</evidence>
<organism evidence="2 3">
    <name type="scientific">Tanacetum coccineum</name>
    <dbReference type="NCBI Taxonomy" id="301880"/>
    <lineage>
        <taxon>Eukaryota</taxon>
        <taxon>Viridiplantae</taxon>
        <taxon>Streptophyta</taxon>
        <taxon>Embryophyta</taxon>
        <taxon>Tracheophyta</taxon>
        <taxon>Spermatophyta</taxon>
        <taxon>Magnoliopsida</taxon>
        <taxon>eudicotyledons</taxon>
        <taxon>Gunneridae</taxon>
        <taxon>Pentapetalae</taxon>
        <taxon>asterids</taxon>
        <taxon>campanulids</taxon>
        <taxon>Asterales</taxon>
        <taxon>Asteraceae</taxon>
        <taxon>Asteroideae</taxon>
        <taxon>Anthemideae</taxon>
        <taxon>Anthemidinae</taxon>
        <taxon>Tanacetum</taxon>
    </lineage>
</organism>
<reference evidence="2" key="1">
    <citation type="journal article" date="2022" name="Int. J. Mol. Sci.">
        <title>Draft Genome of Tanacetum Coccineum: Genomic Comparison of Closely Related Tanacetum-Family Plants.</title>
        <authorList>
            <person name="Yamashiro T."/>
            <person name="Shiraishi A."/>
            <person name="Nakayama K."/>
            <person name="Satake H."/>
        </authorList>
    </citation>
    <scope>NUCLEOTIDE SEQUENCE</scope>
</reference>
<dbReference type="EMBL" id="BQNB010015755">
    <property type="protein sequence ID" value="GJT43751.1"/>
    <property type="molecule type" value="Genomic_DNA"/>
</dbReference>
<dbReference type="Proteomes" id="UP001151760">
    <property type="component" value="Unassembled WGS sequence"/>
</dbReference>
<protein>
    <submittedName>
        <fullName evidence="2">Retrovirus-related pol polyprotein from transposon TNT 1-94</fullName>
    </submittedName>
</protein>
<keyword evidence="3" id="KW-1185">Reference proteome</keyword>
<reference evidence="2" key="2">
    <citation type="submission" date="2022-01" db="EMBL/GenBank/DDBJ databases">
        <authorList>
            <person name="Yamashiro T."/>
            <person name="Shiraishi A."/>
            <person name="Satake H."/>
            <person name="Nakayama K."/>
        </authorList>
    </citation>
    <scope>NUCLEOTIDE SEQUENCE</scope>
</reference>